<accession>A0ABR1EH15</accession>
<evidence type="ECO:0000313" key="1">
    <source>
        <dbReference type="EMBL" id="KAK6761893.1"/>
    </source>
</evidence>
<sequence length="69" mass="7782">MSGMPASTLRSLCRETVLLLRGCSLDASQAGPIVSHSVKSVEKIRNIEMPEFDLWVELEEPIRSVKFHR</sequence>
<comment type="caution">
    <text evidence="1">The sequence shown here is derived from an EMBL/GenBank/DDBJ whole genome shotgun (WGS) entry which is preliminary data.</text>
</comment>
<keyword evidence="2" id="KW-1185">Reference proteome</keyword>
<reference evidence="1 2" key="1">
    <citation type="submission" date="2023-08" db="EMBL/GenBank/DDBJ databases">
        <title>A Necator americanus chromosomal reference genome.</title>
        <authorList>
            <person name="Ilik V."/>
            <person name="Petrzelkova K.J."/>
            <person name="Pardy F."/>
            <person name="Fuh T."/>
            <person name="Niatou-Singa F.S."/>
            <person name="Gouil Q."/>
            <person name="Baker L."/>
            <person name="Ritchie M.E."/>
            <person name="Jex A.R."/>
            <person name="Gazzola D."/>
            <person name="Li H."/>
            <person name="Toshio Fujiwara R."/>
            <person name="Zhan B."/>
            <person name="Aroian R.V."/>
            <person name="Pafco B."/>
            <person name="Schwarz E.M."/>
        </authorList>
    </citation>
    <scope>NUCLEOTIDE SEQUENCE [LARGE SCALE GENOMIC DNA]</scope>
    <source>
        <strain evidence="1 2">Aroian</strain>
        <tissue evidence="1">Whole animal</tissue>
    </source>
</reference>
<proteinExistence type="predicted"/>
<gene>
    <name evidence="1" type="primary">Necator_chrX.g22999</name>
    <name evidence="1" type="ORF">RB195_022836</name>
</gene>
<dbReference type="Proteomes" id="UP001303046">
    <property type="component" value="Unassembled WGS sequence"/>
</dbReference>
<evidence type="ECO:0000313" key="2">
    <source>
        <dbReference type="Proteomes" id="UP001303046"/>
    </source>
</evidence>
<dbReference type="EMBL" id="JAVFWL010000006">
    <property type="protein sequence ID" value="KAK6761893.1"/>
    <property type="molecule type" value="Genomic_DNA"/>
</dbReference>
<organism evidence="1 2">
    <name type="scientific">Necator americanus</name>
    <name type="common">Human hookworm</name>
    <dbReference type="NCBI Taxonomy" id="51031"/>
    <lineage>
        <taxon>Eukaryota</taxon>
        <taxon>Metazoa</taxon>
        <taxon>Ecdysozoa</taxon>
        <taxon>Nematoda</taxon>
        <taxon>Chromadorea</taxon>
        <taxon>Rhabditida</taxon>
        <taxon>Rhabditina</taxon>
        <taxon>Rhabditomorpha</taxon>
        <taxon>Strongyloidea</taxon>
        <taxon>Ancylostomatidae</taxon>
        <taxon>Bunostominae</taxon>
        <taxon>Necator</taxon>
    </lineage>
</organism>
<protein>
    <submittedName>
        <fullName evidence="1">Uncharacterized protein</fullName>
    </submittedName>
</protein>
<name>A0ABR1EH15_NECAM</name>